<sequence>MASGLLKPLAVFCSQSQSQYYIKSVSNLGDTWRSLPEQPLVDCDESSTLIETNFDLVLIITNGLEEQRQSNPTIEILDTIKSSQIMAQISFGEIQTMLLPEKGTLRDKAGYYHITTFSTGSEEVAWNVAGVLLAWRIVMVPEVGRLEFTAGSSKYLLEKGKETNTTLAFLQDQVDILAKGPVG</sequence>
<dbReference type="AlphaFoldDB" id="A0AAD6CN75"/>
<name>A0AAD6CN75_9EURO</name>
<dbReference type="Proteomes" id="UP001220324">
    <property type="component" value="Unassembled WGS sequence"/>
</dbReference>
<dbReference type="EMBL" id="JAQIZZ010000008">
    <property type="protein sequence ID" value="KAJ5525239.1"/>
    <property type="molecule type" value="Genomic_DNA"/>
</dbReference>
<evidence type="ECO:0000313" key="1">
    <source>
        <dbReference type="EMBL" id="KAJ5525239.1"/>
    </source>
</evidence>
<gene>
    <name evidence="1" type="ORF">N7494_011889</name>
</gene>
<accession>A0AAD6CN75</accession>
<protein>
    <submittedName>
        <fullName evidence="1">Uncharacterized protein</fullName>
    </submittedName>
</protein>
<comment type="caution">
    <text evidence="1">The sequence shown here is derived from an EMBL/GenBank/DDBJ whole genome shotgun (WGS) entry which is preliminary data.</text>
</comment>
<reference evidence="1 2" key="1">
    <citation type="journal article" date="2023" name="IMA Fungus">
        <title>Comparative genomic study of the Penicillium genus elucidates a diverse pangenome and 15 lateral gene transfer events.</title>
        <authorList>
            <person name="Petersen C."/>
            <person name="Sorensen T."/>
            <person name="Nielsen M.R."/>
            <person name="Sondergaard T.E."/>
            <person name="Sorensen J.L."/>
            <person name="Fitzpatrick D.A."/>
            <person name="Frisvad J.C."/>
            <person name="Nielsen K.L."/>
        </authorList>
    </citation>
    <scope>NUCLEOTIDE SEQUENCE [LARGE SCALE GENOMIC DNA]</scope>
    <source>
        <strain evidence="1 2">IBT 35679</strain>
    </source>
</reference>
<evidence type="ECO:0000313" key="2">
    <source>
        <dbReference type="Proteomes" id="UP001220324"/>
    </source>
</evidence>
<keyword evidence="2" id="KW-1185">Reference proteome</keyword>
<proteinExistence type="predicted"/>
<organism evidence="1 2">
    <name type="scientific">Penicillium frequentans</name>
    <dbReference type="NCBI Taxonomy" id="3151616"/>
    <lineage>
        <taxon>Eukaryota</taxon>
        <taxon>Fungi</taxon>
        <taxon>Dikarya</taxon>
        <taxon>Ascomycota</taxon>
        <taxon>Pezizomycotina</taxon>
        <taxon>Eurotiomycetes</taxon>
        <taxon>Eurotiomycetidae</taxon>
        <taxon>Eurotiales</taxon>
        <taxon>Aspergillaceae</taxon>
        <taxon>Penicillium</taxon>
    </lineage>
</organism>